<evidence type="ECO:0000256" key="8">
    <source>
        <dbReference type="SAM" id="Phobius"/>
    </source>
</evidence>
<dbReference type="RefSeq" id="WP_089072703.1">
    <property type="nucleotide sequence ID" value="NZ_CBCSAM010000007.1"/>
</dbReference>
<evidence type="ECO:0000256" key="1">
    <source>
        <dbReference type="ARBA" id="ARBA00004651"/>
    </source>
</evidence>
<keyword evidence="3" id="KW-0813">Transport</keyword>
<protein>
    <submittedName>
        <fullName evidence="9">AI-2E family transporter</fullName>
    </submittedName>
</protein>
<gene>
    <name evidence="9" type="ORF">CF386_01220</name>
</gene>
<comment type="subcellular location">
    <subcellularLocation>
        <location evidence="1">Cell membrane</location>
        <topology evidence="1">Multi-pass membrane protein</topology>
    </subcellularLocation>
</comment>
<feature type="transmembrane region" description="Helical" evidence="8">
    <location>
        <begin position="12"/>
        <end position="32"/>
    </location>
</feature>
<dbReference type="EMBL" id="CP022355">
    <property type="protein sequence ID" value="ASK77793.1"/>
    <property type="molecule type" value="Genomic_DNA"/>
</dbReference>
<dbReference type="KEGG" id="pmai:CF386_01220"/>
<sequence>MIKNIVEWNKKYILEPNNFWFIFTFLVISLGVFYLGGYLLPFFVAVILSFLLDVPVNLLESLKVKRSYAVTIVLSLSFSLVVLFILYLFPLMWNQVMKLIGDFPSILTRMQKYLFDIPNQYPNIVSFNHIEAIIQYFENKLLSLSESLIKVSLNSLLSVVTILIYSILVPLLMFYLLKDKVYVLSVVNRALPKKRSVLIRVKHETLKQIKNYLIGKLIEILIVGFVSYMLFAIMGLNYSIVLALGVGFSVLIPYVGAVAITIPIIMIALAQFGLSHDFWWLISIYLIIQILDGNVLVPLLFSEAVSLHPIIIILSILVFGGIWGVLGVFFAIPLATFIKAVINGLLPES</sequence>
<feature type="transmembrane region" description="Helical" evidence="8">
    <location>
        <begin position="68"/>
        <end position="89"/>
    </location>
</feature>
<feature type="transmembrane region" description="Helical" evidence="8">
    <location>
        <begin position="240"/>
        <end position="266"/>
    </location>
</feature>
<evidence type="ECO:0000256" key="3">
    <source>
        <dbReference type="ARBA" id="ARBA00022448"/>
    </source>
</evidence>
<evidence type="ECO:0000256" key="7">
    <source>
        <dbReference type="ARBA" id="ARBA00023136"/>
    </source>
</evidence>
<keyword evidence="10" id="KW-1185">Reference proteome</keyword>
<feature type="transmembrane region" description="Helical" evidence="8">
    <location>
        <begin position="307"/>
        <end position="332"/>
    </location>
</feature>
<keyword evidence="7 8" id="KW-0472">Membrane</keyword>
<feature type="transmembrane region" description="Helical" evidence="8">
    <location>
        <begin position="212"/>
        <end position="234"/>
    </location>
</feature>
<dbReference type="PANTHER" id="PTHR21716:SF53">
    <property type="entry name" value="PERMEASE PERM-RELATED"/>
    <property type="match status" value="1"/>
</dbReference>
<keyword evidence="6 8" id="KW-1133">Transmembrane helix</keyword>
<evidence type="ECO:0000256" key="5">
    <source>
        <dbReference type="ARBA" id="ARBA00022692"/>
    </source>
</evidence>
<feature type="transmembrane region" description="Helical" evidence="8">
    <location>
        <begin position="278"/>
        <end position="301"/>
    </location>
</feature>
<dbReference type="GO" id="GO:0055085">
    <property type="term" value="P:transmembrane transport"/>
    <property type="evidence" value="ECO:0007669"/>
    <property type="project" value="TreeGrafter"/>
</dbReference>
<evidence type="ECO:0000256" key="6">
    <source>
        <dbReference type="ARBA" id="ARBA00022989"/>
    </source>
</evidence>
<name>A0A220VCU2_9GAMM</name>
<comment type="similarity">
    <text evidence="2">Belongs to the autoinducer-2 exporter (AI-2E) (TC 2.A.86) family.</text>
</comment>
<organism evidence="9 10">
    <name type="scientific">Paraphotobacterium marinum</name>
    <dbReference type="NCBI Taxonomy" id="1755811"/>
    <lineage>
        <taxon>Bacteria</taxon>
        <taxon>Pseudomonadati</taxon>
        <taxon>Pseudomonadota</taxon>
        <taxon>Gammaproteobacteria</taxon>
        <taxon>Vibrionales</taxon>
        <taxon>Vibrionaceae</taxon>
        <taxon>Paraphotobacterium</taxon>
    </lineage>
</organism>
<evidence type="ECO:0000256" key="4">
    <source>
        <dbReference type="ARBA" id="ARBA00022475"/>
    </source>
</evidence>
<proteinExistence type="inferred from homology"/>
<dbReference type="OrthoDB" id="5562213at2"/>
<dbReference type="PANTHER" id="PTHR21716">
    <property type="entry name" value="TRANSMEMBRANE PROTEIN"/>
    <property type="match status" value="1"/>
</dbReference>
<dbReference type="Pfam" id="PF01594">
    <property type="entry name" value="AI-2E_transport"/>
    <property type="match status" value="1"/>
</dbReference>
<reference evidence="9 10" key="1">
    <citation type="journal article" date="2016" name="Int. J. Syst. Evol. Microbiol.">
        <title>Paraphotobacterium marinum gen. nov., sp. nov., a member of the family Vibrionaceae, isolated from surface seawater.</title>
        <authorList>
            <person name="Huang Z."/>
            <person name="Dong C."/>
            <person name="Shao Z."/>
        </authorList>
    </citation>
    <scope>NUCLEOTIDE SEQUENCE [LARGE SCALE GENOMIC DNA]</scope>
    <source>
        <strain evidence="9 10">NSCS20N07D</strain>
    </source>
</reference>
<dbReference type="Proteomes" id="UP000242175">
    <property type="component" value="Chromosome large"/>
</dbReference>
<accession>A0A220VCU2</accession>
<evidence type="ECO:0000313" key="10">
    <source>
        <dbReference type="Proteomes" id="UP000242175"/>
    </source>
</evidence>
<keyword evidence="4" id="KW-1003">Cell membrane</keyword>
<evidence type="ECO:0000256" key="2">
    <source>
        <dbReference type="ARBA" id="ARBA00009773"/>
    </source>
</evidence>
<evidence type="ECO:0000313" key="9">
    <source>
        <dbReference type="EMBL" id="ASK77793.1"/>
    </source>
</evidence>
<dbReference type="AlphaFoldDB" id="A0A220VCU2"/>
<dbReference type="InterPro" id="IPR002549">
    <property type="entry name" value="AI-2E-like"/>
</dbReference>
<keyword evidence="5 8" id="KW-0812">Transmembrane</keyword>
<dbReference type="GO" id="GO:0005886">
    <property type="term" value="C:plasma membrane"/>
    <property type="evidence" value="ECO:0007669"/>
    <property type="project" value="UniProtKB-SubCell"/>
</dbReference>
<feature type="transmembrane region" description="Helical" evidence="8">
    <location>
        <begin position="156"/>
        <end position="177"/>
    </location>
</feature>